<comment type="caution">
    <text evidence="2">The sequence shown here is derived from an EMBL/GenBank/DDBJ whole genome shotgun (WGS) entry which is preliminary data.</text>
</comment>
<feature type="region of interest" description="Disordered" evidence="1">
    <location>
        <begin position="107"/>
        <end position="162"/>
    </location>
</feature>
<protein>
    <submittedName>
        <fullName evidence="2">Uncharacterized protein</fullName>
    </submittedName>
</protein>
<reference evidence="2" key="1">
    <citation type="thesis" date="2020" institute="ProQuest LLC" country="789 East Eisenhower Parkway, Ann Arbor, MI, USA">
        <title>Comparative Genomics and Chromosome Evolution.</title>
        <authorList>
            <person name="Mudd A.B."/>
        </authorList>
    </citation>
    <scope>NUCLEOTIDE SEQUENCE</scope>
    <source>
        <strain evidence="2">237g6f4</strain>
        <tissue evidence="2">Blood</tissue>
    </source>
</reference>
<feature type="compositionally biased region" description="Polar residues" evidence="1">
    <location>
        <begin position="142"/>
        <end position="157"/>
    </location>
</feature>
<dbReference type="Proteomes" id="UP000824782">
    <property type="component" value="Unassembled WGS sequence"/>
</dbReference>
<evidence type="ECO:0000313" key="3">
    <source>
        <dbReference type="Proteomes" id="UP000824782"/>
    </source>
</evidence>
<evidence type="ECO:0000256" key="1">
    <source>
        <dbReference type="SAM" id="MobiDB-lite"/>
    </source>
</evidence>
<dbReference type="EMBL" id="WNYA01021696">
    <property type="protein sequence ID" value="KAG8538384.1"/>
    <property type="molecule type" value="Genomic_DNA"/>
</dbReference>
<accession>A0AAV6YLT4</accession>
<sequence>MVAQRRVLQMRHILEQTDQREQEGEIDRHQNYVENQEEAEQENGYEAPNMDNGDRSAHAEGHLKPDLVDGSHESEENPQGIIQSIIEEILCSVVGGDETVLNECPPRASEDGSDGEAIHANGIPGTPISMSYTPSLPDDRLSVSSNDTQESGNTSGPTPGAKFSHILQKDAFLVFRSLCKLSMKPLSDGPPDPK</sequence>
<evidence type="ECO:0000313" key="2">
    <source>
        <dbReference type="EMBL" id="KAG8538384.1"/>
    </source>
</evidence>
<feature type="compositionally biased region" description="Basic and acidic residues" evidence="1">
    <location>
        <begin position="52"/>
        <end position="75"/>
    </location>
</feature>
<keyword evidence="3" id="KW-1185">Reference proteome</keyword>
<feature type="compositionally biased region" description="Basic and acidic residues" evidence="1">
    <location>
        <begin position="14"/>
        <end position="31"/>
    </location>
</feature>
<dbReference type="AlphaFoldDB" id="A0AAV6YLT4"/>
<feature type="region of interest" description="Disordered" evidence="1">
    <location>
        <begin position="14"/>
        <end position="77"/>
    </location>
</feature>
<gene>
    <name evidence="2" type="ORF">GDO81_022752</name>
</gene>
<organism evidence="2 3">
    <name type="scientific">Engystomops pustulosus</name>
    <name type="common">Tungara frog</name>
    <name type="synonym">Physalaemus pustulosus</name>
    <dbReference type="NCBI Taxonomy" id="76066"/>
    <lineage>
        <taxon>Eukaryota</taxon>
        <taxon>Metazoa</taxon>
        <taxon>Chordata</taxon>
        <taxon>Craniata</taxon>
        <taxon>Vertebrata</taxon>
        <taxon>Euteleostomi</taxon>
        <taxon>Amphibia</taxon>
        <taxon>Batrachia</taxon>
        <taxon>Anura</taxon>
        <taxon>Neobatrachia</taxon>
        <taxon>Hyloidea</taxon>
        <taxon>Leptodactylidae</taxon>
        <taxon>Leiuperinae</taxon>
        <taxon>Engystomops</taxon>
    </lineage>
</organism>
<name>A0AAV6YLT4_ENGPU</name>
<proteinExistence type="predicted"/>